<comment type="similarity">
    <text evidence="1 7">Belongs to the endoribonuclease YbeY family.</text>
</comment>
<dbReference type="InterPro" id="IPR023091">
    <property type="entry name" value="MetalPrtase_cat_dom_sf_prd"/>
</dbReference>
<keyword evidence="6 7" id="KW-0862">Zinc</keyword>
<dbReference type="SUPFAM" id="SSF55486">
    <property type="entry name" value="Metalloproteases ('zincins'), catalytic domain"/>
    <property type="match status" value="1"/>
</dbReference>
<evidence type="ECO:0000313" key="9">
    <source>
        <dbReference type="Proteomes" id="UP000189369"/>
    </source>
</evidence>
<comment type="cofactor">
    <cofactor evidence="7">
        <name>Zn(2+)</name>
        <dbReference type="ChEBI" id="CHEBI:29105"/>
    </cofactor>
    <text evidence="7">Binds 1 zinc ion.</text>
</comment>
<evidence type="ECO:0000313" key="8">
    <source>
        <dbReference type="EMBL" id="AQS51955.1"/>
    </source>
</evidence>
<evidence type="ECO:0000256" key="3">
    <source>
        <dbReference type="ARBA" id="ARBA00022723"/>
    </source>
</evidence>
<proteinExistence type="inferred from homology"/>
<comment type="function">
    <text evidence="7">Single strand-specific metallo-endoribonuclease involved in late-stage 70S ribosome quality control and in maturation of the 3' terminus of the 16S rRNA.</text>
</comment>
<evidence type="ECO:0000256" key="4">
    <source>
        <dbReference type="ARBA" id="ARBA00022759"/>
    </source>
</evidence>
<gene>
    <name evidence="7" type="primary">ybeY</name>
    <name evidence="8" type="ORF">PAEH1_11125</name>
</gene>
<dbReference type="EMBL" id="CP019697">
    <property type="protein sequence ID" value="AQS51955.1"/>
    <property type="molecule type" value="Genomic_DNA"/>
</dbReference>
<keyword evidence="7" id="KW-0690">Ribosome biogenesis</keyword>
<keyword evidence="2 7" id="KW-0540">Nuclease</keyword>
<reference evidence="8 9" key="1">
    <citation type="submission" date="2017-01" db="EMBL/GenBank/DDBJ databases">
        <title>Complete Genome Sequence of Paenalcaligenes hominis, Isolated from a paraplegic Patient with neurogenic bladder.</title>
        <authorList>
            <person name="Mukhopadhyay R."/>
            <person name="Joaquin J."/>
            <person name="Hogue R."/>
            <person name="Kilaru A."/>
            <person name="Jospin G."/>
            <person name="Mars K."/>
            <person name="Eisen J.A."/>
            <person name="Chaturvedi V."/>
        </authorList>
    </citation>
    <scope>NUCLEOTIDE SEQUENCE [LARGE SCALE GENOMIC DNA]</scope>
    <source>
        <strain evidence="8 9">15S00501</strain>
    </source>
</reference>
<evidence type="ECO:0000256" key="7">
    <source>
        <dbReference type="HAMAP-Rule" id="MF_00009"/>
    </source>
</evidence>
<dbReference type="EC" id="3.1.-.-" evidence="7"/>
<dbReference type="PROSITE" id="PS01306">
    <property type="entry name" value="UPF0054"/>
    <property type="match status" value="1"/>
</dbReference>
<evidence type="ECO:0000256" key="5">
    <source>
        <dbReference type="ARBA" id="ARBA00022801"/>
    </source>
</evidence>
<keyword evidence="5 7" id="KW-0378">Hydrolase</keyword>
<evidence type="ECO:0000256" key="1">
    <source>
        <dbReference type="ARBA" id="ARBA00010875"/>
    </source>
</evidence>
<dbReference type="Proteomes" id="UP000189369">
    <property type="component" value="Chromosome"/>
</dbReference>
<dbReference type="GO" id="GO:0005737">
    <property type="term" value="C:cytoplasm"/>
    <property type="evidence" value="ECO:0007669"/>
    <property type="project" value="UniProtKB-SubCell"/>
</dbReference>
<feature type="binding site" evidence="7">
    <location>
        <position position="125"/>
    </location>
    <ligand>
        <name>Zn(2+)</name>
        <dbReference type="ChEBI" id="CHEBI:29105"/>
        <note>catalytic</note>
    </ligand>
</feature>
<keyword evidence="7" id="KW-0698">rRNA processing</keyword>
<dbReference type="HAMAP" id="MF_00009">
    <property type="entry name" value="Endoribonucl_YbeY"/>
    <property type="match status" value="1"/>
</dbReference>
<dbReference type="GO" id="GO:0006364">
    <property type="term" value="P:rRNA processing"/>
    <property type="evidence" value="ECO:0007669"/>
    <property type="project" value="UniProtKB-UniRule"/>
</dbReference>
<feature type="binding site" evidence="7">
    <location>
        <position position="129"/>
    </location>
    <ligand>
        <name>Zn(2+)</name>
        <dbReference type="ChEBI" id="CHEBI:29105"/>
        <note>catalytic</note>
    </ligand>
</feature>
<keyword evidence="7" id="KW-0963">Cytoplasm</keyword>
<dbReference type="GO" id="GO:0004521">
    <property type="term" value="F:RNA endonuclease activity"/>
    <property type="evidence" value="ECO:0007669"/>
    <property type="project" value="UniProtKB-UniRule"/>
</dbReference>
<protein>
    <recommendedName>
        <fullName evidence="7">Endoribonuclease YbeY</fullName>
        <ecNumber evidence="7">3.1.-.-</ecNumber>
    </recommendedName>
</protein>
<dbReference type="GO" id="GO:0008270">
    <property type="term" value="F:zinc ion binding"/>
    <property type="evidence" value="ECO:0007669"/>
    <property type="project" value="UniProtKB-UniRule"/>
</dbReference>
<dbReference type="PANTHER" id="PTHR46986">
    <property type="entry name" value="ENDORIBONUCLEASE YBEY, CHLOROPLASTIC"/>
    <property type="match status" value="1"/>
</dbReference>
<dbReference type="STRING" id="643674.PAEH1_11125"/>
<dbReference type="InterPro" id="IPR002036">
    <property type="entry name" value="YbeY"/>
</dbReference>
<accession>A0A1U9K1N3</accession>
<comment type="subcellular location">
    <subcellularLocation>
        <location evidence="7">Cytoplasm</location>
    </subcellularLocation>
</comment>
<keyword evidence="3 7" id="KW-0479">Metal-binding</keyword>
<organism evidence="8 9">
    <name type="scientific">Paenalcaligenes hominis</name>
    <dbReference type="NCBI Taxonomy" id="643674"/>
    <lineage>
        <taxon>Bacteria</taxon>
        <taxon>Pseudomonadati</taxon>
        <taxon>Pseudomonadota</taxon>
        <taxon>Betaproteobacteria</taxon>
        <taxon>Burkholderiales</taxon>
        <taxon>Alcaligenaceae</taxon>
        <taxon>Paenalcaligenes</taxon>
    </lineage>
</organism>
<dbReference type="InterPro" id="IPR020549">
    <property type="entry name" value="YbeY_CS"/>
</dbReference>
<evidence type="ECO:0000256" key="6">
    <source>
        <dbReference type="ARBA" id="ARBA00022833"/>
    </source>
</evidence>
<evidence type="ECO:0000256" key="2">
    <source>
        <dbReference type="ARBA" id="ARBA00022722"/>
    </source>
</evidence>
<keyword evidence="4 7" id="KW-0255">Endonuclease</keyword>
<dbReference type="Pfam" id="PF02130">
    <property type="entry name" value="YbeY"/>
    <property type="match status" value="1"/>
</dbReference>
<name>A0A1U9K1N3_9BURK</name>
<sequence>MTRMIPVELDIQFAVSHPDLTSERITLWVQTAVSEATKAYTDAGLSAPYAQAQFTFRFCDTDEAKALNHQYRDKDYATNVLTFEYGIDATETVSSDIIICISVLEAEALEQKKAFLDHAAHLCIHGVLHALGYDHLDEDEAEEMEGLEIDILQHLAIANPYLG</sequence>
<dbReference type="GO" id="GO:0004222">
    <property type="term" value="F:metalloendopeptidase activity"/>
    <property type="evidence" value="ECO:0007669"/>
    <property type="project" value="InterPro"/>
</dbReference>
<dbReference type="KEGG" id="phn:PAEH1_11125"/>
<dbReference type="AlphaFoldDB" id="A0A1U9K1N3"/>
<dbReference type="Gene3D" id="3.40.390.30">
    <property type="entry name" value="Metalloproteases ('zincins'), catalytic domain"/>
    <property type="match status" value="1"/>
</dbReference>
<dbReference type="PANTHER" id="PTHR46986:SF1">
    <property type="entry name" value="ENDORIBONUCLEASE YBEY, CHLOROPLASTIC"/>
    <property type="match status" value="1"/>
</dbReference>
<feature type="binding site" evidence="7">
    <location>
        <position position="135"/>
    </location>
    <ligand>
        <name>Zn(2+)</name>
        <dbReference type="ChEBI" id="CHEBI:29105"/>
        <note>catalytic</note>
    </ligand>
</feature>
<dbReference type="NCBIfam" id="TIGR00043">
    <property type="entry name" value="rRNA maturation RNase YbeY"/>
    <property type="match status" value="1"/>
</dbReference>